<protein>
    <submittedName>
        <fullName evidence="6">TetR family transcriptional regulator</fullName>
    </submittedName>
</protein>
<keyword evidence="3" id="KW-0804">Transcription</keyword>
<dbReference type="PRINTS" id="PR00455">
    <property type="entry name" value="HTHTETR"/>
</dbReference>
<dbReference type="AlphaFoldDB" id="A0A0J8UCW4"/>
<dbReference type="Gene3D" id="1.10.357.10">
    <property type="entry name" value="Tetracycline Repressor, domain 2"/>
    <property type="match status" value="1"/>
</dbReference>
<evidence type="ECO:0000256" key="1">
    <source>
        <dbReference type="ARBA" id="ARBA00023015"/>
    </source>
</evidence>
<dbReference type="InterPro" id="IPR001647">
    <property type="entry name" value="HTH_TetR"/>
</dbReference>
<dbReference type="GO" id="GO:0000976">
    <property type="term" value="F:transcription cis-regulatory region binding"/>
    <property type="evidence" value="ECO:0007669"/>
    <property type="project" value="TreeGrafter"/>
</dbReference>
<dbReference type="InterPro" id="IPR036271">
    <property type="entry name" value="Tet_transcr_reg_TetR-rel_C_sf"/>
</dbReference>
<dbReference type="Pfam" id="PF00440">
    <property type="entry name" value="TetR_N"/>
    <property type="match status" value="1"/>
</dbReference>
<keyword evidence="1" id="KW-0805">Transcription regulation</keyword>
<evidence type="ECO:0000256" key="4">
    <source>
        <dbReference type="PROSITE-ProRule" id="PRU00335"/>
    </source>
</evidence>
<proteinExistence type="predicted"/>
<dbReference type="SUPFAM" id="SSF48498">
    <property type="entry name" value="Tetracyclin repressor-like, C-terminal domain"/>
    <property type="match status" value="1"/>
</dbReference>
<evidence type="ECO:0000313" key="7">
    <source>
        <dbReference type="Proteomes" id="UP000037594"/>
    </source>
</evidence>
<dbReference type="InterPro" id="IPR050109">
    <property type="entry name" value="HTH-type_TetR-like_transc_reg"/>
</dbReference>
<dbReference type="RefSeq" id="WP_043367650.1">
    <property type="nucleotide sequence ID" value="NZ_AGSZ01000021.1"/>
</dbReference>
<name>A0A0J8UCW4_9MYCO</name>
<accession>A0A0J8UCW4</accession>
<sequence length="205" mass="22913">MAERWTKQRRLEHTRNVLLDAAEEVFARKGFDGAALEDIAEVGGYTRGAIYSHFGSKAELFLAVVERQRQQFLDGFADVIATFHRLEDLDADELGDRWRDLVALEGPDRAVLGSEYTLFLLRNPQARERVAAQREETVRALADYIDKGAARLGGHVSIPPLDLARVILAANDGVTLNSLLDDQAVYRPFLRMVLANIVVPKSKNP</sequence>
<dbReference type="PANTHER" id="PTHR30055:SF234">
    <property type="entry name" value="HTH-TYPE TRANSCRIPTIONAL REGULATOR BETI"/>
    <property type="match status" value="1"/>
</dbReference>
<organism evidence="6 7">
    <name type="scientific">Mycolicibacterium conceptionense</name>
    <dbReference type="NCBI Taxonomy" id="451644"/>
    <lineage>
        <taxon>Bacteria</taxon>
        <taxon>Bacillati</taxon>
        <taxon>Actinomycetota</taxon>
        <taxon>Actinomycetes</taxon>
        <taxon>Mycobacteriales</taxon>
        <taxon>Mycobacteriaceae</taxon>
        <taxon>Mycolicibacterium</taxon>
    </lineage>
</organism>
<dbReference type="PROSITE" id="PS50977">
    <property type="entry name" value="HTH_TETR_2"/>
    <property type="match status" value="1"/>
</dbReference>
<dbReference type="GO" id="GO:0003700">
    <property type="term" value="F:DNA-binding transcription factor activity"/>
    <property type="evidence" value="ECO:0007669"/>
    <property type="project" value="TreeGrafter"/>
</dbReference>
<feature type="domain" description="HTH tetR-type" evidence="5">
    <location>
        <begin position="12"/>
        <end position="72"/>
    </location>
</feature>
<dbReference type="EMBL" id="LFOD01000006">
    <property type="protein sequence ID" value="KMV18807.1"/>
    <property type="molecule type" value="Genomic_DNA"/>
</dbReference>
<evidence type="ECO:0000256" key="2">
    <source>
        <dbReference type="ARBA" id="ARBA00023125"/>
    </source>
</evidence>
<feature type="DNA-binding region" description="H-T-H motif" evidence="4">
    <location>
        <begin position="35"/>
        <end position="54"/>
    </location>
</feature>
<dbReference type="Proteomes" id="UP000037594">
    <property type="component" value="Unassembled WGS sequence"/>
</dbReference>
<dbReference type="SUPFAM" id="SSF46689">
    <property type="entry name" value="Homeodomain-like"/>
    <property type="match status" value="1"/>
</dbReference>
<evidence type="ECO:0000313" key="6">
    <source>
        <dbReference type="EMBL" id="KMV18807.1"/>
    </source>
</evidence>
<evidence type="ECO:0000259" key="5">
    <source>
        <dbReference type="PROSITE" id="PS50977"/>
    </source>
</evidence>
<evidence type="ECO:0000256" key="3">
    <source>
        <dbReference type="ARBA" id="ARBA00023163"/>
    </source>
</evidence>
<comment type="caution">
    <text evidence="6">The sequence shown here is derived from an EMBL/GenBank/DDBJ whole genome shotgun (WGS) entry which is preliminary data.</text>
</comment>
<dbReference type="PANTHER" id="PTHR30055">
    <property type="entry name" value="HTH-TYPE TRANSCRIPTIONAL REGULATOR RUTR"/>
    <property type="match status" value="1"/>
</dbReference>
<dbReference type="InterPro" id="IPR009057">
    <property type="entry name" value="Homeodomain-like_sf"/>
</dbReference>
<dbReference type="OrthoDB" id="7252896at2"/>
<keyword evidence="2 4" id="KW-0238">DNA-binding</keyword>
<dbReference type="PATRIC" id="fig|451644.5.peg.1957"/>
<gene>
    <name evidence="6" type="ORF">ACT17_09505</name>
</gene>
<reference evidence="6 7" key="1">
    <citation type="submission" date="2015-06" db="EMBL/GenBank/DDBJ databases">
        <title>Genome sequence of Mycobacterium conceptionense strain MLE.</title>
        <authorList>
            <person name="Greninger A.L."/>
            <person name="Cunningham G."/>
            <person name="Chiu C.Y."/>
            <person name="Miller S."/>
        </authorList>
    </citation>
    <scope>NUCLEOTIDE SEQUENCE [LARGE SCALE GENOMIC DNA]</scope>
    <source>
        <strain evidence="6 7">MLE</strain>
    </source>
</reference>